<sequence>MCSRARNRTCSFQPTTEAASGDRPTVAVLACAVFGWLPSAGLASETTRVWQPLAHQAHRDGDGTAAFDAVAAMTPEQASDLLEDALDMWAAGAADVHLVQLDDNPDGDLDAGDLDDVPFYALYPMIVPTGHGPLPGLVLAPETSAAGPADLRTRCAWPTWDMTVLPDLDTSWRVRMEIGSRSVATIAHIDADGFDDVLLWQAPEAVPLPEEWFDLVDRAQHMLLVGPAANSSDAALQGACDAGELFAVVGRVSFL</sequence>
<comment type="caution">
    <text evidence="1">The sequence shown here is derived from an EMBL/GenBank/DDBJ whole genome shotgun (WGS) entry which is preliminary data.</text>
</comment>
<proteinExistence type="predicted"/>
<organism evidence="1 2">
    <name type="scientific">Nonomuraea insulae</name>
    <dbReference type="NCBI Taxonomy" id="1616787"/>
    <lineage>
        <taxon>Bacteria</taxon>
        <taxon>Bacillati</taxon>
        <taxon>Actinomycetota</taxon>
        <taxon>Actinomycetes</taxon>
        <taxon>Streptosporangiales</taxon>
        <taxon>Streptosporangiaceae</taxon>
        <taxon>Nonomuraea</taxon>
    </lineage>
</organism>
<reference evidence="2" key="1">
    <citation type="journal article" date="2019" name="Int. J. Syst. Evol. Microbiol.">
        <title>The Global Catalogue of Microorganisms (GCM) 10K type strain sequencing project: providing services to taxonomists for standard genome sequencing and annotation.</title>
        <authorList>
            <consortium name="The Broad Institute Genomics Platform"/>
            <consortium name="The Broad Institute Genome Sequencing Center for Infectious Disease"/>
            <person name="Wu L."/>
            <person name="Ma J."/>
        </authorList>
    </citation>
    <scope>NUCLEOTIDE SEQUENCE [LARGE SCALE GENOMIC DNA]</scope>
    <source>
        <strain evidence="2">CCUG 53903</strain>
    </source>
</reference>
<dbReference type="RefSeq" id="WP_379522586.1">
    <property type="nucleotide sequence ID" value="NZ_JBHSPA010000089.1"/>
</dbReference>
<keyword evidence="2" id="KW-1185">Reference proteome</keyword>
<evidence type="ECO:0000313" key="2">
    <source>
        <dbReference type="Proteomes" id="UP001596058"/>
    </source>
</evidence>
<name>A0ABW1D7H3_9ACTN</name>
<gene>
    <name evidence="1" type="ORF">ACFPZ3_55710</name>
</gene>
<dbReference type="EMBL" id="JBHSPA010000089">
    <property type="protein sequence ID" value="MFC5833160.1"/>
    <property type="molecule type" value="Genomic_DNA"/>
</dbReference>
<dbReference type="Proteomes" id="UP001596058">
    <property type="component" value="Unassembled WGS sequence"/>
</dbReference>
<accession>A0ABW1D7H3</accession>
<protein>
    <submittedName>
        <fullName evidence="1">Uncharacterized protein</fullName>
    </submittedName>
</protein>
<evidence type="ECO:0000313" key="1">
    <source>
        <dbReference type="EMBL" id="MFC5833160.1"/>
    </source>
</evidence>